<dbReference type="SUPFAM" id="SSF48208">
    <property type="entry name" value="Six-hairpin glycosidases"/>
    <property type="match status" value="1"/>
</dbReference>
<evidence type="ECO:0000259" key="1">
    <source>
        <dbReference type="Pfam" id="PF03190"/>
    </source>
</evidence>
<dbReference type="PANTHER" id="PTHR42899">
    <property type="entry name" value="SPERMATOGENESIS-ASSOCIATED PROTEIN 20"/>
    <property type="match status" value="1"/>
</dbReference>
<proteinExistence type="predicted"/>
<dbReference type="InterPro" id="IPR036249">
    <property type="entry name" value="Thioredoxin-like_sf"/>
</dbReference>
<dbReference type="InterPro" id="IPR024705">
    <property type="entry name" value="Ssp411"/>
</dbReference>
<feature type="domain" description="Spermatogenesis-associated protein 20-like TRX" evidence="1">
    <location>
        <begin position="2"/>
        <end position="159"/>
    </location>
</feature>
<comment type="caution">
    <text evidence="2">The sequence shown here is derived from an EMBL/GenBank/DDBJ whole genome shotgun (WGS) entry which is preliminary data.</text>
</comment>
<dbReference type="PIRSF" id="PIRSF006402">
    <property type="entry name" value="UCP006402_thioredoxin"/>
    <property type="match status" value="1"/>
</dbReference>
<dbReference type="RefSeq" id="WP_132873556.1">
    <property type="nucleotide sequence ID" value="NZ_SMGG01000004.1"/>
</dbReference>
<evidence type="ECO:0000313" key="2">
    <source>
        <dbReference type="EMBL" id="TCK60686.1"/>
    </source>
</evidence>
<reference evidence="2 3" key="1">
    <citation type="submission" date="2019-03" db="EMBL/GenBank/DDBJ databases">
        <title>Genomic Encyclopedia of Type Strains, Phase IV (KMG-IV): sequencing the most valuable type-strain genomes for metagenomic binning, comparative biology and taxonomic classification.</title>
        <authorList>
            <person name="Goeker M."/>
        </authorList>
    </citation>
    <scope>NUCLEOTIDE SEQUENCE [LARGE SCALE GENOMIC DNA]</scope>
    <source>
        <strain evidence="2 3">DSM 24984</strain>
    </source>
</reference>
<dbReference type="CDD" id="cd02955">
    <property type="entry name" value="SSP411"/>
    <property type="match status" value="1"/>
</dbReference>
<name>A0A4R1K8K8_9BACT</name>
<organism evidence="2 3">
    <name type="scientific">Seleniivibrio woodruffii</name>
    <dbReference type="NCBI Taxonomy" id="1078050"/>
    <lineage>
        <taxon>Bacteria</taxon>
        <taxon>Pseudomonadati</taxon>
        <taxon>Deferribacterota</taxon>
        <taxon>Deferribacteres</taxon>
        <taxon>Deferribacterales</taxon>
        <taxon>Geovibrionaceae</taxon>
        <taxon>Seleniivibrio</taxon>
    </lineage>
</organism>
<sequence>MQNELSKQKSLYLKQHENNPVLWQAYSPEVFEKARQLNMPIFISIGYSSCHWCHVMAHETFENEVAAEILNKYFICIKIDREEFPGVDKRYQFYLHATGKRGGWPLSIFALPDGRPFFGGTYFPPKPRHGIPAFSEIVVQLGKLYRETPQEAEKFANNFDAFMQKFSSYDKRMDDLELFDFHTASEDFSKMFDTEFGGLGKDAKFPNTPVMNAMLEYYDTDLFVRDFLNLTADKLCTSGIYDHVNGGFFRYAVDRQWTVPHFEKMLYDNAQNSLFLLDMYERTDNMLYFRIAEKTIDFILNEFSTEFGLISAMDADSLSDNGKLIEGYYYLFTSGSTEQVDSRITLHEGVININDADYEGYIRLEQYFERLRETNTREKPQKDTKVILSQNMLFCKALLKMFEVSGREYYLEQATALLGKLRHFHMEDDNLFRIGYHGDIMSHVTLEDYAQTVDTLLTFLSITKERAFLAEAVKLIRRANELFVNDGLLYLDTDRTVVDTFDDSMPSPIAVFIDILLNYKELIDEDIDSRLFDFAADRLIKYASGHPTLFLTFKRYMNK</sequence>
<dbReference type="Proteomes" id="UP000294614">
    <property type="component" value="Unassembled WGS sequence"/>
</dbReference>
<accession>A0A4R1K8K8</accession>
<dbReference type="OrthoDB" id="9762614at2"/>
<dbReference type="EMBL" id="SMGG01000004">
    <property type="protein sequence ID" value="TCK60686.1"/>
    <property type="molecule type" value="Genomic_DNA"/>
</dbReference>
<dbReference type="PANTHER" id="PTHR42899:SF1">
    <property type="entry name" value="SPERMATOGENESIS-ASSOCIATED PROTEIN 20"/>
    <property type="match status" value="1"/>
</dbReference>
<dbReference type="Pfam" id="PF03190">
    <property type="entry name" value="Thioredox_DsbH"/>
    <property type="match status" value="1"/>
</dbReference>
<dbReference type="SUPFAM" id="SSF52833">
    <property type="entry name" value="Thioredoxin-like"/>
    <property type="match status" value="1"/>
</dbReference>
<keyword evidence="3" id="KW-1185">Reference proteome</keyword>
<dbReference type="Gene3D" id="3.40.30.10">
    <property type="entry name" value="Glutaredoxin"/>
    <property type="match status" value="1"/>
</dbReference>
<dbReference type="InterPro" id="IPR004879">
    <property type="entry name" value="Ssp411-like_TRX"/>
</dbReference>
<dbReference type="InterPro" id="IPR008928">
    <property type="entry name" value="6-hairpin_glycosidase_sf"/>
</dbReference>
<gene>
    <name evidence="2" type="ORF">C8D98_1565</name>
</gene>
<evidence type="ECO:0000313" key="3">
    <source>
        <dbReference type="Proteomes" id="UP000294614"/>
    </source>
</evidence>
<protein>
    <recommendedName>
        <fullName evidence="1">Spermatogenesis-associated protein 20-like TRX domain-containing protein</fullName>
    </recommendedName>
</protein>
<dbReference type="GO" id="GO:0005975">
    <property type="term" value="P:carbohydrate metabolic process"/>
    <property type="evidence" value="ECO:0007669"/>
    <property type="project" value="InterPro"/>
</dbReference>
<dbReference type="AlphaFoldDB" id="A0A4R1K8K8"/>